<dbReference type="OrthoDB" id="9807542at2"/>
<dbReference type="SUPFAM" id="SSF88697">
    <property type="entry name" value="PUA domain-like"/>
    <property type="match status" value="1"/>
</dbReference>
<protein>
    <submittedName>
        <fullName evidence="2">ASCH domain-containing protein</fullName>
    </submittedName>
</protein>
<dbReference type="RefSeq" id="WP_140038529.1">
    <property type="nucleotide sequence ID" value="NZ_CP041040.1"/>
</dbReference>
<sequence>MTDSAVLTAFWNHVRAENPALPEQTPGAWAFGATPAHADALLALVLDGVKTGTASAQWDYDETGDPEPYVGELSIILDGSGAPRAVLETTAVRTVPFDEVTEEHAHSEGEGDRTLTYWRESHERYWRAHSESPRGFEADMPIICERFRVVHPA</sequence>
<dbReference type="Pfam" id="PF04266">
    <property type="entry name" value="ASCH"/>
    <property type="match status" value="1"/>
</dbReference>
<proteinExistence type="predicted"/>
<organism evidence="2 3">
    <name type="scientific">Microbacterium foliorum</name>
    <dbReference type="NCBI Taxonomy" id="104336"/>
    <lineage>
        <taxon>Bacteria</taxon>
        <taxon>Bacillati</taxon>
        <taxon>Actinomycetota</taxon>
        <taxon>Actinomycetes</taxon>
        <taxon>Micrococcales</taxon>
        <taxon>Microbacteriaceae</taxon>
        <taxon>Microbacterium</taxon>
    </lineage>
</organism>
<gene>
    <name evidence="2" type="ORF">FIV50_17455</name>
</gene>
<dbReference type="PANTHER" id="PTHR39203:SF1">
    <property type="entry name" value="CYTOPLASMIC PROTEIN"/>
    <property type="match status" value="1"/>
</dbReference>
<reference evidence="2 3" key="1">
    <citation type="submission" date="2019-06" db="EMBL/GenBank/DDBJ databases">
        <title>Complete genome of Microbacterium foliorum M2.</title>
        <authorList>
            <person name="Cao G."/>
        </authorList>
    </citation>
    <scope>NUCLEOTIDE SEQUENCE [LARGE SCALE GENOMIC DNA]</scope>
    <source>
        <strain evidence="2 3">M2</strain>
    </source>
</reference>
<evidence type="ECO:0000313" key="3">
    <source>
        <dbReference type="Proteomes" id="UP000316125"/>
    </source>
</evidence>
<evidence type="ECO:0000313" key="2">
    <source>
        <dbReference type="EMBL" id="QDE36411.1"/>
    </source>
</evidence>
<name>A0A4Y5YU02_9MICO</name>
<dbReference type="InterPro" id="IPR015947">
    <property type="entry name" value="PUA-like_sf"/>
</dbReference>
<dbReference type="SMART" id="SM01022">
    <property type="entry name" value="ASCH"/>
    <property type="match status" value="1"/>
</dbReference>
<dbReference type="PANTHER" id="PTHR39203">
    <property type="entry name" value="CYTOPLASMIC PROTEIN-RELATED"/>
    <property type="match status" value="1"/>
</dbReference>
<dbReference type="PIRSF" id="PIRSF021320">
    <property type="entry name" value="DUF984"/>
    <property type="match status" value="1"/>
</dbReference>
<accession>A0A4Y5YU02</accession>
<dbReference type="Gene3D" id="3.10.400.10">
    <property type="entry name" value="Sulfate adenylyltransferase"/>
    <property type="match status" value="1"/>
</dbReference>
<evidence type="ECO:0000259" key="1">
    <source>
        <dbReference type="SMART" id="SM01022"/>
    </source>
</evidence>
<dbReference type="EMBL" id="CP041040">
    <property type="protein sequence ID" value="QDE36411.1"/>
    <property type="molecule type" value="Genomic_DNA"/>
</dbReference>
<dbReference type="InterPro" id="IPR009326">
    <property type="entry name" value="DUF984"/>
</dbReference>
<feature type="domain" description="ASCH" evidence="1">
    <location>
        <begin position="29"/>
        <end position="151"/>
    </location>
</feature>
<dbReference type="Proteomes" id="UP000316125">
    <property type="component" value="Chromosome"/>
</dbReference>
<dbReference type="CDD" id="cd06553">
    <property type="entry name" value="ASCH_Ef3133_like"/>
    <property type="match status" value="1"/>
</dbReference>
<dbReference type="InterPro" id="IPR007374">
    <property type="entry name" value="ASCH_domain"/>
</dbReference>
<dbReference type="AlphaFoldDB" id="A0A4Y5YU02"/>